<dbReference type="InterPro" id="IPR029044">
    <property type="entry name" value="Nucleotide-diphossugar_trans"/>
</dbReference>
<comment type="caution">
    <text evidence="1">The sequence shown here is derived from an EMBL/GenBank/DDBJ whole genome shotgun (WGS) entry which is preliminary data.</text>
</comment>
<sequence length="348" mass="39639">MTQHINRSVIGPNQLLYLLYGDKEVYRLEAKFSILSALRHRKNPADFTITLMTDQPEAFDGWPITVISLSDETLGIWQGAGGYSHRRKACAIQAGVALASKTIFIDTDTVFFKDPALLFKRVSDDRFLMDEFELSWAQASRRSWYSLLVTHLQAENRAPAPALKLFNSGVCGLTKANGHILEGAISLIDQWAHHGATILTIEQIAISFMLHGRKVLEANDCINHYYSVKRYHHAMYRVFFDKHGEGYCDDLPHVSFAVPDRLPKVPLRQRLQLRWKFRRQCGASRRIAKLYLLGKSAGNSPYLDGCKLLWWAAAFEELRRLRPAGKSLAKLSALWQADPMFLSFIKDK</sequence>
<gene>
    <name evidence="1" type="ORF">CJF43_23665</name>
</gene>
<proteinExistence type="predicted"/>
<dbReference type="SUPFAM" id="SSF53448">
    <property type="entry name" value="Nucleotide-diphospho-sugar transferases"/>
    <property type="match status" value="1"/>
</dbReference>
<dbReference type="EMBL" id="NQKL01000031">
    <property type="protein sequence ID" value="OZY39342.1"/>
    <property type="molecule type" value="Genomic_DNA"/>
</dbReference>
<reference evidence="1 2" key="1">
    <citation type="submission" date="2017-08" db="EMBL/GenBank/DDBJ databases">
        <title>Genomic and metabolic characterisation of spoilage-associated Pseudomonas species.</title>
        <authorList>
            <person name="Stanborough T."/>
            <person name="Fegan N."/>
            <person name="Powell S.M."/>
            <person name="Singh T."/>
            <person name="Tamplin M.L."/>
            <person name="Chandry P.S."/>
        </authorList>
    </citation>
    <scope>NUCLEOTIDE SEQUENCE [LARGE SCALE GENOMIC DNA]</scope>
    <source>
        <strain evidence="1 2">F1820</strain>
    </source>
</reference>
<name>A0A266LPJ7_PSEFR</name>
<protein>
    <submittedName>
        <fullName evidence="1">Uncharacterized protein</fullName>
    </submittedName>
</protein>
<evidence type="ECO:0000313" key="2">
    <source>
        <dbReference type="Proteomes" id="UP000216113"/>
    </source>
</evidence>
<dbReference type="Proteomes" id="UP000216113">
    <property type="component" value="Unassembled WGS sequence"/>
</dbReference>
<dbReference type="AlphaFoldDB" id="A0A266LPJ7"/>
<accession>A0A266LPJ7</accession>
<organism evidence="1 2">
    <name type="scientific">Pseudomonas fragi</name>
    <dbReference type="NCBI Taxonomy" id="296"/>
    <lineage>
        <taxon>Bacteria</taxon>
        <taxon>Pseudomonadati</taxon>
        <taxon>Pseudomonadota</taxon>
        <taxon>Gammaproteobacteria</taxon>
        <taxon>Pseudomonadales</taxon>
        <taxon>Pseudomonadaceae</taxon>
        <taxon>Pseudomonas</taxon>
    </lineage>
</organism>
<dbReference type="RefSeq" id="WP_095031211.1">
    <property type="nucleotide sequence ID" value="NZ_NQKL01000031.1"/>
</dbReference>
<evidence type="ECO:0000313" key="1">
    <source>
        <dbReference type="EMBL" id="OZY39342.1"/>
    </source>
</evidence>